<feature type="compositionally biased region" description="Polar residues" evidence="1">
    <location>
        <begin position="11"/>
        <end position="20"/>
    </location>
</feature>
<gene>
    <name evidence="4" type="primary">Lhr</name>
</gene>
<feature type="domain" description="BESS" evidence="2">
    <location>
        <begin position="138"/>
        <end position="170"/>
    </location>
</feature>
<reference evidence="4" key="1">
    <citation type="submission" date="2025-08" db="UniProtKB">
        <authorList>
            <consortium name="RefSeq"/>
        </authorList>
    </citation>
    <scope>IDENTIFICATION</scope>
</reference>
<accession>A0AB39Z5R7</accession>
<name>A0AB39Z5R7_DROSZ</name>
<dbReference type="RefSeq" id="XP_016928929.2">
    <property type="nucleotide sequence ID" value="XM_017073440.4"/>
</dbReference>
<dbReference type="InterPro" id="IPR004210">
    <property type="entry name" value="BESS_motif"/>
</dbReference>
<sequence length="319" mass="35956">MSTDSAEETGSHTNIPQMEINISNTNSKGQVVLNDLLLMELLCKYPFLFRWQGVQKDEDYDSWGWGQVAKTFNQSYEGVELKAPFSVSDLQCRWRNLFSLTDALAKAKGQIPDPLWRVVVDVHCRMHAAKKPVLPRTKCQDFFLGQLPFLESLSVLERRRLEVEVLDLILQQERVEKATHTMGPKEQAAAQSEYDEFLKAIRVKELPADTLMRLAMDGFCITPHTTPKVVNASKSDMVISNVRGGQRVSNGSKDVAIKAEPTDDAASAAAKSPGKPRFVPLKSAKYYIKKCRVRVKRLDLDDHLPLASIRRSNRSTPKI</sequence>
<dbReference type="CTD" id="36957"/>
<evidence type="ECO:0000313" key="3">
    <source>
        <dbReference type="Proteomes" id="UP001652628"/>
    </source>
</evidence>
<proteinExistence type="predicted"/>
<protein>
    <submittedName>
        <fullName evidence="4">Uncharacterized protein Lhr</fullName>
    </submittedName>
</protein>
<dbReference type="Proteomes" id="UP001652628">
    <property type="component" value="Chromosome 2R"/>
</dbReference>
<keyword evidence="3" id="KW-1185">Reference proteome</keyword>
<dbReference type="GeneID" id="108009258"/>
<evidence type="ECO:0000313" key="4">
    <source>
        <dbReference type="RefSeq" id="XP_016928929.2"/>
    </source>
</evidence>
<evidence type="ECO:0000256" key="1">
    <source>
        <dbReference type="SAM" id="MobiDB-lite"/>
    </source>
</evidence>
<dbReference type="AlphaFoldDB" id="A0AB39Z5R7"/>
<feature type="region of interest" description="Disordered" evidence="1">
    <location>
        <begin position="1"/>
        <end position="20"/>
    </location>
</feature>
<dbReference type="Pfam" id="PF02944">
    <property type="entry name" value="BESS"/>
    <property type="match status" value="1"/>
</dbReference>
<evidence type="ECO:0000259" key="2">
    <source>
        <dbReference type="Pfam" id="PF02944"/>
    </source>
</evidence>
<organism evidence="3 4">
    <name type="scientific">Drosophila suzukii</name>
    <name type="common">Spotted-wing drosophila fruit fly</name>
    <dbReference type="NCBI Taxonomy" id="28584"/>
    <lineage>
        <taxon>Eukaryota</taxon>
        <taxon>Metazoa</taxon>
        <taxon>Ecdysozoa</taxon>
        <taxon>Arthropoda</taxon>
        <taxon>Hexapoda</taxon>
        <taxon>Insecta</taxon>
        <taxon>Pterygota</taxon>
        <taxon>Neoptera</taxon>
        <taxon>Endopterygota</taxon>
        <taxon>Diptera</taxon>
        <taxon>Brachycera</taxon>
        <taxon>Muscomorpha</taxon>
        <taxon>Ephydroidea</taxon>
        <taxon>Drosophilidae</taxon>
        <taxon>Drosophila</taxon>
        <taxon>Sophophora</taxon>
    </lineage>
</organism>
<dbReference type="GO" id="GO:0003677">
    <property type="term" value="F:DNA binding"/>
    <property type="evidence" value="ECO:0007669"/>
    <property type="project" value="InterPro"/>
</dbReference>